<evidence type="ECO:0000313" key="1">
    <source>
        <dbReference type="EMBL" id="SDI71608.1"/>
    </source>
</evidence>
<protein>
    <submittedName>
        <fullName evidence="1">HTH domain-containing protein</fullName>
    </submittedName>
</protein>
<proteinExistence type="predicted"/>
<dbReference type="STRING" id="335973.SAMN04488693_1204"/>
<dbReference type="Proteomes" id="UP000199258">
    <property type="component" value="Unassembled WGS sequence"/>
</dbReference>
<dbReference type="EMBL" id="FNDT01000020">
    <property type="protein sequence ID" value="SDI71608.1"/>
    <property type="molecule type" value="Genomic_DNA"/>
</dbReference>
<organism evidence="1 2">
    <name type="scientific">Arthrobacter subterraneus</name>
    <dbReference type="NCBI Taxonomy" id="335973"/>
    <lineage>
        <taxon>Bacteria</taxon>
        <taxon>Bacillati</taxon>
        <taxon>Actinomycetota</taxon>
        <taxon>Actinomycetes</taxon>
        <taxon>Micrococcales</taxon>
        <taxon>Micrococcaceae</taxon>
        <taxon>Arthrobacter</taxon>
    </lineage>
</organism>
<accession>A0A1G8MU96</accession>
<dbReference type="AlphaFoldDB" id="A0A1G8MU96"/>
<keyword evidence="2" id="KW-1185">Reference proteome</keyword>
<gene>
    <name evidence="1" type="ORF">SAMN04488693_1204</name>
</gene>
<evidence type="ECO:0000313" key="2">
    <source>
        <dbReference type="Proteomes" id="UP000199258"/>
    </source>
</evidence>
<name>A0A1G8MU96_9MICC</name>
<sequence length="175" mass="19172">MPPTEPLELRLSLRPLSEAQEDFLCDEWDAHISRHGKQTFAAVLLAGPALDSFFDLAKSLDGAGIEILSVVQDLVTASEIAERLEVSRQAVNNWCRGTRKAASDFPEPVVLAGAHLWDWGQVVQWARTHLVVNDAVQYPSPDEVAILNGHLASARQHAKGWLTAAVDPSMARKAM</sequence>
<reference evidence="1 2" key="1">
    <citation type="submission" date="2016-10" db="EMBL/GenBank/DDBJ databases">
        <authorList>
            <person name="de Groot N.N."/>
        </authorList>
    </citation>
    <scope>NUCLEOTIDE SEQUENCE [LARGE SCALE GENOMIC DNA]</scope>
    <source>
        <strain evidence="1 2">NP_1H</strain>
    </source>
</reference>